<dbReference type="EMBL" id="JASCZI010060542">
    <property type="protein sequence ID" value="MED6133687.1"/>
    <property type="molecule type" value="Genomic_DNA"/>
</dbReference>
<evidence type="ECO:0000256" key="1">
    <source>
        <dbReference type="SAM" id="MobiDB-lite"/>
    </source>
</evidence>
<proteinExistence type="predicted"/>
<gene>
    <name evidence="2" type="ORF">PIB30_030448</name>
</gene>
<protein>
    <submittedName>
        <fullName evidence="2">Uncharacterized protein</fullName>
    </submittedName>
</protein>
<evidence type="ECO:0000313" key="3">
    <source>
        <dbReference type="Proteomes" id="UP001341840"/>
    </source>
</evidence>
<evidence type="ECO:0000313" key="2">
    <source>
        <dbReference type="EMBL" id="MED6133687.1"/>
    </source>
</evidence>
<comment type="caution">
    <text evidence="2">The sequence shown here is derived from an EMBL/GenBank/DDBJ whole genome shotgun (WGS) entry which is preliminary data.</text>
</comment>
<feature type="region of interest" description="Disordered" evidence="1">
    <location>
        <begin position="1"/>
        <end position="28"/>
    </location>
</feature>
<accession>A0ABU6SB97</accession>
<organism evidence="2 3">
    <name type="scientific">Stylosanthes scabra</name>
    <dbReference type="NCBI Taxonomy" id="79078"/>
    <lineage>
        <taxon>Eukaryota</taxon>
        <taxon>Viridiplantae</taxon>
        <taxon>Streptophyta</taxon>
        <taxon>Embryophyta</taxon>
        <taxon>Tracheophyta</taxon>
        <taxon>Spermatophyta</taxon>
        <taxon>Magnoliopsida</taxon>
        <taxon>eudicotyledons</taxon>
        <taxon>Gunneridae</taxon>
        <taxon>Pentapetalae</taxon>
        <taxon>rosids</taxon>
        <taxon>fabids</taxon>
        <taxon>Fabales</taxon>
        <taxon>Fabaceae</taxon>
        <taxon>Papilionoideae</taxon>
        <taxon>50 kb inversion clade</taxon>
        <taxon>dalbergioids sensu lato</taxon>
        <taxon>Dalbergieae</taxon>
        <taxon>Pterocarpus clade</taxon>
        <taxon>Stylosanthes</taxon>
    </lineage>
</organism>
<keyword evidence="3" id="KW-1185">Reference proteome</keyword>
<reference evidence="2 3" key="1">
    <citation type="journal article" date="2023" name="Plants (Basel)">
        <title>Bridging the Gap: Combining Genomics and Transcriptomics Approaches to Understand Stylosanthes scabra, an Orphan Legume from the Brazilian Caatinga.</title>
        <authorList>
            <person name="Ferreira-Neto J.R.C."/>
            <person name="da Silva M.D."/>
            <person name="Binneck E."/>
            <person name="de Melo N.F."/>
            <person name="da Silva R.H."/>
            <person name="de Melo A.L.T.M."/>
            <person name="Pandolfi V."/>
            <person name="Bustamante F.O."/>
            <person name="Brasileiro-Vidal A.C."/>
            <person name="Benko-Iseppon A.M."/>
        </authorList>
    </citation>
    <scope>NUCLEOTIDE SEQUENCE [LARGE SCALE GENOMIC DNA]</scope>
    <source>
        <tissue evidence="2">Leaves</tissue>
    </source>
</reference>
<sequence>MVRARGGSSDGGFWQSQIMRPRHQGSGRAITPRASYFHLDWSFTKWWVMASLWWRTFLKA</sequence>
<name>A0ABU6SB97_9FABA</name>
<dbReference type="Proteomes" id="UP001341840">
    <property type="component" value="Unassembled WGS sequence"/>
</dbReference>